<sequence>MLIRHNTALLERAVDLVVKQAAIPTLQAEAAAYDKIARANAFRRMMTGGAIAVAAVGIGYGAALFFGRDHRLAPVIDTTQTEKRDDRIPTTETVPQDSKTERTKAPTPEVSPKPETTAPTQAPKPPDVVTADFNKFLTREIDWQGSHWSLVSGHHFNDEHDATWDRAWCYTRRLVNGVDVNVDLVNRASPTARPQAPVSPAMTLASIGLNDTSALELGAKCVWLDKGTFSAGDYEAPAGRAEMANKLVAQDGWDAMGFDLPSMPLWNVSFDQCQTQCEGDNRCSAITYDKKHSACFMKGDASVLVKDPDATMAAKQAVAGKLQYSSLVFYKNTVVVGDSYSNVPSAYADCVMACAMDQKCLGFNFDSPNKMCSMLDQVDSLSLFKGVASGSKAAGN</sequence>
<evidence type="ECO:0000313" key="1">
    <source>
        <dbReference type="EMBL" id="MER9285590.1"/>
    </source>
</evidence>
<protein>
    <submittedName>
        <fullName evidence="1">PAN domain-containing protein</fullName>
    </submittedName>
</protein>
<dbReference type="Proteomes" id="UP001480082">
    <property type="component" value="Unassembled WGS sequence"/>
</dbReference>
<keyword evidence="2" id="KW-1185">Reference proteome</keyword>
<comment type="caution">
    <text evidence="1">The sequence shown here is derived from an EMBL/GenBank/DDBJ whole genome shotgun (WGS) entry which is preliminary data.</text>
</comment>
<gene>
    <name evidence="1" type="ORF">NKI81_16705</name>
</gene>
<proteinExistence type="predicted"/>
<organism evidence="1 2">
    <name type="scientific">Mesorhizobium australicum</name>
    <dbReference type="NCBI Taxonomy" id="536018"/>
    <lineage>
        <taxon>Bacteria</taxon>
        <taxon>Pseudomonadati</taxon>
        <taxon>Pseudomonadota</taxon>
        <taxon>Alphaproteobacteria</taxon>
        <taxon>Hyphomicrobiales</taxon>
        <taxon>Phyllobacteriaceae</taxon>
        <taxon>Mesorhizobium</taxon>
    </lineage>
</organism>
<dbReference type="EMBL" id="JAMYRI010000009">
    <property type="protein sequence ID" value="MER9285590.1"/>
    <property type="molecule type" value="Genomic_DNA"/>
</dbReference>
<name>A0ACC6T1R0_9HYPH</name>
<evidence type="ECO:0000313" key="2">
    <source>
        <dbReference type="Proteomes" id="UP001480082"/>
    </source>
</evidence>
<reference evidence="1 2" key="1">
    <citation type="journal article" date="2024" name="Proc. Natl. Acad. Sci. U.S.A.">
        <title>The evolutionary genomics of adaptation to stress in wild rhizobium bacteria.</title>
        <authorList>
            <person name="Kehlet-Delgado H."/>
            <person name="Montoya A.P."/>
            <person name="Jensen K.T."/>
            <person name="Wendlandt C.E."/>
            <person name="Dexheimer C."/>
            <person name="Roberts M."/>
            <person name="Torres Martinez L."/>
            <person name="Friesen M.L."/>
            <person name="Griffitts J.S."/>
            <person name="Porter S.S."/>
        </authorList>
    </citation>
    <scope>NUCLEOTIDE SEQUENCE [LARGE SCALE GENOMIC DNA]</scope>
    <source>
        <strain evidence="1 2">M0468</strain>
    </source>
</reference>
<accession>A0ACC6T1R0</accession>